<keyword evidence="1" id="KW-0479">Metal-binding</keyword>
<dbReference type="Proteomes" id="UP001159427">
    <property type="component" value="Unassembled WGS sequence"/>
</dbReference>
<dbReference type="EMBL" id="CALNXI010000481">
    <property type="protein sequence ID" value="CAH3027953.1"/>
    <property type="molecule type" value="Genomic_DNA"/>
</dbReference>
<sequence>MAARPRATFTHRKIVRLIVEEGMDINAIEIVRSLPDFKAEITGIVPNFGHKCFYITLRSTDAATRLATTGFDHGAERKPLKLLGARTIHVSVFVAVEYPDQDIVNFLKQYGQLKSENLRRLCHTEEHGICVAEFTLLDRDLPRKVVTQGLEIFFKYTGQPITCYRCGSTEHVVKNCPKQRPRFNHIRVEDRVLSAPPNPPNSQDMQETQMETTCAEDSDDEISESVSSEMLSSAPDLYFGAVSRDLFAEPSEGS</sequence>
<keyword evidence="5" id="KW-1185">Reference proteome</keyword>
<evidence type="ECO:0000259" key="3">
    <source>
        <dbReference type="PROSITE" id="PS50158"/>
    </source>
</evidence>
<gene>
    <name evidence="4" type="ORF">PEVE_00032818</name>
</gene>
<comment type="caution">
    <text evidence="4">The sequence shown here is derived from an EMBL/GenBank/DDBJ whole genome shotgun (WGS) entry which is preliminary data.</text>
</comment>
<reference evidence="4 5" key="1">
    <citation type="submission" date="2022-05" db="EMBL/GenBank/DDBJ databases">
        <authorList>
            <consortium name="Genoscope - CEA"/>
            <person name="William W."/>
        </authorList>
    </citation>
    <scope>NUCLEOTIDE SEQUENCE [LARGE SCALE GENOMIC DNA]</scope>
</reference>
<evidence type="ECO:0000313" key="4">
    <source>
        <dbReference type="EMBL" id="CAH3027953.1"/>
    </source>
</evidence>
<keyword evidence="1" id="KW-0862">Zinc</keyword>
<dbReference type="PROSITE" id="PS50158">
    <property type="entry name" value="ZF_CCHC"/>
    <property type="match status" value="1"/>
</dbReference>
<name>A0ABN8MIH1_9CNID</name>
<dbReference type="SMART" id="SM00343">
    <property type="entry name" value="ZnF_C2HC"/>
    <property type="match status" value="1"/>
</dbReference>
<dbReference type="Gene3D" id="4.10.60.10">
    <property type="entry name" value="Zinc finger, CCHC-type"/>
    <property type="match status" value="1"/>
</dbReference>
<feature type="compositionally biased region" description="Polar residues" evidence="2">
    <location>
        <begin position="201"/>
        <end position="212"/>
    </location>
</feature>
<evidence type="ECO:0000256" key="1">
    <source>
        <dbReference type="PROSITE-ProRule" id="PRU00047"/>
    </source>
</evidence>
<dbReference type="SUPFAM" id="SSF57756">
    <property type="entry name" value="Retrovirus zinc finger-like domains"/>
    <property type="match status" value="1"/>
</dbReference>
<protein>
    <recommendedName>
        <fullName evidence="3">CCHC-type domain-containing protein</fullName>
    </recommendedName>
</protein>
<feature type="non-terminal residue" evidence="4">
    <location>
        <position position="254"/>
    </location>
</feature>
<dbReference type="InterPro" id="IPR001878">
    <property type="entry name" value="Znf_CCHC"/>
</dbReference>
<evidence type="ECO:0000313" key="5">
    <source>
        <dbReference type="Proteomes" id="UP001159427"/>
    </source>
</evidence>
<dbReference type="InterPro" id="IPR036875">
    <property type="entry name" value="Znf_CCHC_sf"/>
</dbReference>
<feature type="domain" description="CCHC-type" evidence="3">
    <location>
        <begin position="163"/>
        <end position="178"/>
    </location>
</feature>
<feature type="region of interest" description="Disordered" evidence="2">
    <location>
        <begin position="192"/>
        <end position="227"/>
    </location>
</feature>
<organism evidence="4 5">
    <name type="scientific">Porites evermanni</name>
    <dbReference type="NCBI Taxonomy" id="104178"/>
    <lineage>
        <taxon>Eukaryota</taxon>
        <taxon>Metazoa</taxon>
        <taxon>Cnidaria</taxon>
        <taxon>Anthozoa</taxon>
        <taxon>Hexacorallia</taxon>
        <taxon>Scleractinia</taxon>
        <taxon>Fungiina</taxon>
        <taxon>Poritidae</taxon>
        <taxon>Porites</taxon>
    </lineage>
</organism>
<feature type="compositionally biased region" description="Acidic residues" evidence="2">
    <location>
        <begin position="214"/>
        <end position="223"/>
    </location>
</feature>
<keyword evidence="1" id="KW-0863">Zinc-finger</keyword>
<proteinExistence type="predicted"/>
<accession>A0ABN8MIH1</accession>
<dbReference type="Pfam" id="PF00098">
    <property type="entry name" value="zf-CCHC"/>
    <property type="match status" value="1"/>
</dbReference>
<evidence type="ECO:0000256" key="2">
    <source>
        <dbReference type="SAM" id="MobiDB-lite"/>
    </source>
</evidence>